<dbReference type="InterPro" id="IPR007247">
    <property type="entry name" value="Ureidogly_lyase"/>
</dbReference>
<organism evidence="5 6">
    <name type="scientific">Shackletoniella antarctica</name>
    <dbReference type="NCBI Taxonomy" id="268115"/>
    <lineage>
        <taxon>Bacteria</taxon>
        <taxon>Bacillati</taxon>
        <taxon>Cyanobacteriota</taxon>
        <taxon>Cyanophyceae</taxon>
        <taxon>Oculatellales</taxon>
        <taxon>Oculatellaceae</taxon>
        <taxon>Shackletoniella</taxon>
    </lineage>
</organism>
<dbReference type="GO" id="GO:0006144">
    <property type="term" value="P:purine nucleobase metabolic process"/>
    <property type="evidence" value="ECO:0007669"/>
    <property type="project" value="UniProtKB-KW"/>
</dbReference>
<keyword evidence="3" id="KW-0456">Lyase</keyword>
<protein>
    <submittedName>
        <fullName evidence="5">Ureidoglycolate hydrolase</fullName>
    </submittedName>
</protein>
<evidence type="ECO:0000256" key="4">
    <source>
        <dbReference type="ARBA" id="ARBA00047684"/>
    </source>
</evidence>
<dbReference type="Gene3D" id="2.60.120.480">
    <property type="entry name" value="Ureidoglycolate hydrolase"/>
    <property type="match status" value="1"/>
</dbReference>
<sequence length="165" mass="18262">MALPLTLQQLTAQPVTLENFAPFGQVIFPSADGALFGPQEAQLQLDGGVPRFYIMTLEAKGTRFRTITRHQRCTQCLGALEGKDWFMAVAPPGAAEQPDPQEIRAFYIPGNCFIKLEVGTWHAGPYFSHPAVNFYNLELSDTNITDHQTCNLAREFGLEFEIVGG</sequence>
<keyword evidence="5" id="KW-0378">Hydrolase</keyword>
<dbReference type="GO" id="GO:0000256">
    <property type="term" value="P:allantoin catabolic process"/>
    <property type="evidence" value="ECO:0007669"/>
    <property type="project" value="InterPro"/>
</dbReference>
<comment type="subunit">
    <text evidence="1">Homodimer.</text>
</comment>
<dbReference type="GO" id="GO:0004848">
    <property type="term" value="F:ureidoglycolate hydrolase activity"/>
    <property type="evidence" value="ECO:0007669"/>
    <property type="project" value="InterPro"/>
</dbReference>
<reference evidence="6" key="1">
    <citation type="submission" date="2018-04" db="EMBL/GenBank/DDBJ databases">
        <authorList>
            <person name="Cornet L."/>
        </authorList>
    </citation>
    <scope>NUCLEOTIDE SEQUENCE [LARGE SCALE GENOMIC DNA]</scope>
</reference>
<gene>
    <name evidence="5" type="ORF">DCF17_13640</name>
</gene>
<evidence type="ECO:0000313" key="6">
    <source>
        <dbReference type="Proteomes" id="UP000249081"/>
    </source>
</evidence>
<comment type="catalytic activity">
    <reaction evidence="4">
        <text>(S)-ureidoglycolate = urea + glyoxylate</text>
        <dbReference type="Rhea" id="RHEA:11304"/>
        <dbReference type="ChEBI" id="CHEBI:16199"/>
        <dbReference type="ChEBI" id="CHEBI:36655"/>
        <dbReference type="ChEBI" id="CHEBI:57296"/>
        <dbReference type="EC" id="4.3.2.3"/>
    </reaction>
</comment>
<dbReference type="SUPFAM" id="SSF51182">
    <property type="entry name" value="RmlC-like cupins"/>
    <property type="match status" value="1"/>
</dbReference>
<dbReference type="InterPro" id="IPR024060">
    <property type="entry name" value="Ureidoglycolate_lyase_dom_sf"/>
</dbReference>
<evidence type="ECO:0000256" key="2">
    <source>
        <dbReference type="ARBA" id="ARBA00022631"/>
    </source>
</evidence>
<dbReference type="PANTHER" id="PTHR35721">
    <property type="entry name" value="UREIDOGLYCOLATE HYDROLASE"/>
    <property type="match status" value="1"/>
</dbReference>
<dbReference type="GO" id="GO:0050385">
    <property type="term" value="F:ureidoglycolate lyase activity"/>
    <property type="evidence" value="ECO:0007669"/>
    <property type="project" value="UniProtKB-EC"/>
</dbReference>
<dbReference type="Pfam" id="PF04115">
    <property type="entry name" value="Ureidogly_lyase"/>
    <property type="match status" value="1"/>
</dbReference>
<comment type="caution">
    <text evidence="5">The sequence shown here is derived from an EMBL/GenBank/DDBJ whole genome shotgun (WGS) entry which is preliminary data.</text>
</comment>
<evidence type="ECO:0000256" key="3">
    <source>
        <dbReference type="ARBA" id="ARBA00023239"/>
    </source>
</evidence>
<dbReference type="AlphaFoldDB" id="A0A2W4W3B7"/>
<evidence type="ECO:0000256" key="1">
    <source>
        <dbReference type="ARBA" id="ARBA00011738"/>
    </source>
</evidence>
<dbReference type="PANTHER" id="PTHR35721:SF1">
    <property type="entry name" value="UREIDOGLYCOLATE HYDROLASE"/>
    <property type="match status" value="1"/>
</dbReference>
<name>A0A2W4W3B7_9CYAN</name>
<reference evidence="5 6" key="2">
    <citation type="submission" date="2018-06" db="EMBL/GenBank/DDBJ databases">
        <title>Metagenomic assembly of (sub)arctic Cyanobacteria and their associated microbiome from non-axenic cultures.</title>
        <authorList>
            <person name="Baurain D."/>
        </authorList>
    </citation>
    <scope>NUCLEOTIDE SEQUENCE [LARGE SCALE GENOMIC DNA]</scope>
    <source>
        <strain evidence="5">ULC041bin1</strain>
    </source>
</reference>
<keyword evidence="2" id="KW-0659">Purine metabolism</keyword>
<dbReference type="EMBL" id="QBMN01000092">
    <property type="protein sequence ID" value="PZO39136.1"/>
    <property type="molecule type" value="Genomic_DNA"/>
</dbReference>
<dbReference type="Proteomes" id="UP000249081">
    <property type="component" value="Unassembled WGS sequence"/>
</dbReference>
<evidence type="ECO:0000313" key="5">
    <source>
        <dbReference type="EMBL" id="PZO39136.1"/>
    </source>
</evidence>
<accession>A0A2W4W3B7</accession>
<proteinExistence type="predicted"/>
<dbReference type="InterPro" id="IPR011051">
    <property type="entry name" value="RmlC_Cupin_sf"/>
</dbReference>